<reference evidence="14" key="2">
    <citation type="submission" date="2021-05" db="UniProtKB">
        <authorList>
            <consortium name="EnsemblPlants"/>
        </authorList>
    </citation>
    <scope>IDENTIFICATION</scope>
    <source>
        <strain evidence="14">subsp. malaccensis</strain>
    </source>
</reference>
<organism evidence="14 15">
    <name type="scientific">Musa acuminata subsp. malaccensis</name>
    <name type="common">Wild banana</name>
    <name type="synonym">Musa malaccensis</name>
    <dbReference type="NCBI Taxonomy" id="214687"/>
    <lineage>
        <taxon>Eukaryota</taxon>
        <taxon>Viridiplantae</taxon>
        <taxon>Streptophyta</taxon>
        <taxon>Embryophyta</taxon>
        <taxon>Tracheophyta</taxon>
        <taxon>Spermatophyta</taxon>
        <taxon>Magnoliopsida</taxon>
        <taxon>Liliopsida</taxon>
        <taxon>Zingiberales</taxon>
        <taxon>Musaceae</taxon>
        <taxon>Musa</taxon>
    </lineage>
</organism>
<evidence type="ECO:0000313" key="14">
    <source>
        <dbReference type="EnsemblPlants" id="Ma09_p20330.1"/>
    </source>
</evidence>
<evidence type="ECO:0000256" key="3">
    <source>
        <dbReference type="ARBA" id="ARBA00006728"/>
    </source>
</evidence>
<keyword evidence="8 10" id="KW-0539">Nucleus</keyword>
<evidence type="ECO:0000256" key="1">
    <source>
        <dbReference type="ARBA" id="ARBA00002159"/>
    </source>
</evidence>
<evidence type="ECO:0000256" key="9">
    <source>
        <dbReference type="ARBA" id="ARBA00023294"/>
    </source>
</evidence>
<dbReference type="GO" id="GO:0005634">
    <property type="term" value="C:nucleus"/>
    <property type="evidence" value="ECO:0007669"/>
    <property type="project" value="UniProtKB-SubCell"/>
</dbReference>
<comment type="similarity">
    <text evidence="3 10">Belongs to the Aux/IAA family.</text>
</comment>
<sequence>MQMVRGYDGGLASPGSVSKAEAAAAEEEEGLVADDVGGGAPGKAGEREEEVLSGDGEEEGEEELDLGLTLGAAKRGKSEPSAARWGPCCRILTAKDFPSLSSLGSPRSPSASSVSSSSGTNLGGGIGTGVAGTKRAAESVSHDVGGSSHPPSQVVVGWPPIRQFRMNNLFNHSKDSTLETDSAVAIKRSNIAGGADGGSKADNGNKDHESRGKVRSSFFVKVKMDGDPIGRKVDLSAHDSYEALAVALELMFRLPTISSAIEASVHGAKISKLLDGSLEFALTYEDKDGDWMLVGDVPWGMFLEAVKRLRIMRTLDANGLGRSIHFGKHQEHYPSTRSVA</sequence>
<protein>
    <recommendedName>
        <fullName evidence="10">Auxin-responsive protein</fullName>
    </recommendedName>
</protein>
<dbReference type="SUPFAM" id="SSF54277">
    <property type="entry name" value="CAD &amp; PB1 domains"/>
    <property type="match status" value="1"/>
</dbReference>
<keyword evidence="15" id="KW-1185">Reference proteome</keyword>
<evidence type="ECO:0000313" key="15">
    <source>
        <dbReference type="Proteomes" id="UP000012960"/>
    </source>
</evidence>
<dbReference type="GO" id="GO:0006355">
    <property type="term" value="P:regulation of DNA-templated transcription"/>
    <property type="evidence" value="ECO:0007669"/>
    <property type="project" value="InterPro"/>
</dbReference>
<name>A0A804KLQ6_MUSAM</name>
<keyword evidence="7 10" id="KW-0804">Transcription</keyword>
<accession>A0A804KLQ6</accession>
<keyword evidence="6 10" id="KW-0805">Transcription regulation</keyword>
<proteinExistence type="inferred from homology"/>
<dbReference type="InParanoid" id="A0A804KLQ6"/>
<comment type="subcellular location">
    <subcellularLocation>
        <location evidence="2 10">Nucleus</location>
    </subcellularLocation>
</comment>
<evidence type="ECO:0000256" key="10">
    <source>
        <dbReference type="RuleBase" id="RU004549"/>
    </source>
</evidence>
<dbReference type="OrthoDB" id="773336at2759"/>
<gene>
    <name evidence="13" type="ORF">GSMUA_239190.1</name>
</gene>
<dbReference type="InterPro" id="IPR003311">
    <property type="entry name" value="AUX_IAA"/>
</dbReference>
<dbReference type="Gramene" id="Ma09_t20330.1">
    <property type="protein sequence ID" value="Ma09_p20330.1"/>
    <property type="gene ID" value="Ma09_g20330"/>
</dbReference>
<dbReference type="EMBL" id="HG996474">
    <property type="protein sequence ID" value="CAG1835950.1"/>
    <property type="molecule type" value="Genomic_DNA"/>
</dbReference>
<dbReference type="SMR" id="A0A804KLQ6"/>
<feature type="region of interest" description="Disordered" evidence="11">
    <location>
        <begin position="190"/>
        <end position="212"/>
    </location>
</feature>
<dbReference type="InterPro" id="IPR033389">
    <property type="entry name" value="AUX/IAA_dom"/>
</dbReference>
<dbReference type="PANTHER" id="PTHR31734">
    <property type="entry name" value="AUXIN-RESPONSIVE PROTEIN IAA17"/>
    <property type="match status" value="1"/>
</dbReference>
<dbReference type="Pfam" id="PF02309">
    <property type="entry name" value="AUX_IAA"/>
    <property type="match status" value="1"/>
</dbReference>
<dbReference type="PROSITE" id="PS51745">
    <property type="entry name" value="PB1"/>
    <property type="match status" value="1"/>
</dbReference>
<feature type="domain" description="PB1" evidence="12">
    <location>
        <begin position="217"/>
        <end position="316"/>
    </location>
</feature>
<evidence type="ECO:0000256" key="4">
    <source>
        <dbReference type="ARBA" id="ARBA00011726"/>
    </source>
</evidence>
<dbReference type="Proteomes" id="UP000012960">
    <property type="component" value="Unplaced"/>
</dbReference>
<feature type="region of interest" description="Disordered" evidence="11">
    <location>
        <begin position="101"/>
        <end position="155"/>
    </location>
</feature>
<keyword evidence="9 10" id="KW-0927">Auxin signaling pathway</keyword>
<evidence type="ECO:0000313" key="13">
    <source>
        <dbReference type="EMBL" id="CAG1835950.1"/>
    </source>
</evidence>
<dbReference type="KEGG" id="mus:103973690"/>
<feature type="compositionally biased region" description="Basic and acidic residues" evidence="11">
    <location>
        <begin position="203"/>
        <end position="212"/>
    </location>
</feature>
<evidence type="ECO:0000256" key="6">
    <source>
        <dbReference type="ARBA" id="ARBA00023015"/>
    </source>
</evidence>
<dbReference type="OMA" id="WGMFLEA"/>
<keyword evidence="5 10" id="KW-0678">Repressor</keyword>
<dbReference type="GO" id="GO:0009734">
    <property type="term" value="P:auxin-activated signaling pathway"/>
    <property type="evidence" value="ECO:0007669"/>
    <property type="project" value="UniProtKB-UniRule"/>
</dbReference>
<dbReference type="FunCoup" id="A0A804KLQ6">
    <property type="interactions" value="3942"/>
</dbReference>
<dbReference type="InterPro" id="IPR053793">
    <property type="entry name" value="PB1-like"/>
</dbReference>
<feature type="compositionally biased region" description="Gly residues" evidence="11">
    <location>
        <begin position="121"/>
        <end position="130"/>
    </location>
</feature>
<evidence type="ECO:0000256" key="11">
    <source>
        <dbReference type="SAM" id="MobiDB-lite"/>
    </source>
</evidence>
<evidence type="ECO:0000256" key="5">
    <source>
        <dbReference type="ARBA" id="ARBA00022491"/>
    </source>
</evidence>
<feature type="compositionally biased region" description="Low complexity" evidence="11">
    <location>
        <begin position="101"/>
        <end position="120"/>
    </location>
</feature>
<evidence type="ECO:0000256" key="8">
    <source>
        <dbReference type="ARBA" id="ARBA00023242"/>
    </source>
</evidence>
<dbReference type="EnsemblPlants" id="Ma09_t20330.1">
    <property type="protein sequence ID" value="Ma09_p20330.1"/>
    <property type="gene ID" value="Ma09_g20330"/>
</dbReference>
<feature type="region of interest" description="Disordered" evidence="11">
    <location>
        <begin position="1"/>
        <end position="64"/>
    </location>
</feature>
<dbReference type="Gene3D" id="3.10.20.90">
    <property type="entry name" value="Phosphatidylinositol 3-kinase Catalytic Subunit, Chain A, domain 1"/>
    <property type="match status" value="1"/>
</dbReference>
<evidence type="ECO:0000256" key="2">
    <source>
        <dbReference type="ARBA" id="ARBA00004123"/>
    </source>
</evidence>
<comment type="function">
    <text evidence="1 10">Aux/IAA proteins are short-lived transcriptional factors that function as repressors of early auxin response genes at low auxin concentrations.</text>
</comment>
<dbReference type="AlphaFoldDB" id="A0A804KLQ6"/>
<evidence type="ECO:0000256" key="7">
    <source>
        <dbReference type="ARBA" id="ARBA00023163"/>
    </source>
</evidence>
<reference evidence="13" key="1">
    <citation type="submission" date="2021-03" db="EMBL/GenBank/DDBJ databases">
        <authorList>
            <consortium name="Genoscope - CEA"/>
            <person name="William W."/>
        </authorList>
    </citation>
    <scope>NUCLEOTIDE SEQUENCE</scope>
    <source>
        <strain evidence="13">Doubled-haploid Pahang</strain>
    </source>
</reference>
<evidence type="ECO:0000259" key="12">
    <source>
        <dbReference type="PROSITE" id="PS51745"/>
    </source>
</evidence>
<dbReference type="PANTHER" id="PTHR31734:SF6">
    <property type="entry name" value="AUXIN-RESPONSIVE PROTEIN IAA11"/>
    <property type="match status" value="1"/>
</dbReference>
<comment type="subunit">
    <text evidence="4 10">Homodimers and heterodimers.</text>
</comment>
<feature type="compositionally biased region" description="Acidic residues" evidence="11">
    <location>
        <begin position="47"/>
        <end position="64"/>
    </location>
</feature>